<dbReference type="GO" id="GO:0003697">
    <property type="term" value="F:single-stranded DNA binding"/>
    <property type="evidence" value="ECO:0007669"/>
    <property type="project" value="InterPro"/>
</dbReference>
<reference evidence="9 10" key="1">
    <citation type="submission" date="2018-01" db="EMBL/GenBank/DDBJ databases">
        <title>Species boundaries and ecological features among Paraburkholderia terrae DSMZ17804T, P. hospita DSMZ17164T and P. caribensis DSMZ13236T.</title>
        <authorList>
            <person name="Pratama A.A."/>
        </authorList>
    </citation>
    <scope>NUCLEOTIDE SEQUENCE [LARGE SCALE GENOMIC DNA]</scope>
    <source>
        <strain evidence="9 10">DSM 17164</strain>
    </source>
</reference>
<dbReference type="GO" id="GO:0008233">
    <property type="term" value="F:peptidase activity"/>
    <property type="evidence" value="ECO:0007669"/>
    <property type="project" value="UniProtKB-KW"/>
</dbReference>
<gene>
    <name evidence="9" type="ORF">C2L64_46920</name>
</gene>
<proteinExistence type="inferred from homology"/>
<evidence type="ECO:0000256" key="2">
    <source>
        <dbReference type="ARBA" id="ARBA00022670"/>
    </source>
</evidence>
<dbReference type="Gene3D" id="3.90.1680.10">
    <property type="entry name" value="SOS response associated peptidase-like"/>
    <property type="match status" value="1"/>
</dbReference>
<evidence type="ECO:0000256" key="8">
    <source>
        <dbReference type="RuleBase" id="RU364100"/>
    </source>
</evidence>
<dbReference type="SUPFAM" id="SSF143081">
    <property type="entry name" value="BB1717-like"/>
    <property type="match status" value="1"/>
</dbReference>
<organism evidence="9 10">
    <name type="scientific">Paraburkholderia hospita</name>
    <dbReference type="NCBI Taxonomy" id="169430"/>
    <lineage>
        <taxon>Bacteria</taxon>
        <taxon>Pseudomonadati</taxon>
        <taxon>Pseudomonadota</taxon>
        <taxon>Betaproteobacteria</taxon>
        <taxon>Burkholderiales</taxon>
        <taxon>Burkholderiaceae</taxon>
        <taxon>Paraburkholderia</taxon>
    </lineage>
</organism>
<evidence type="ECO:0000313" key="9">
    <source>
        <dbReference type="EMBL" id="AUT76146.1"/>
    </source>
</evidence>
<evidence type="ECO:0000256" key="6">
    <source>
        <dbReference type="ARBA" id="ARBA00023125"/>
    </source>
</evidence>
<dbReference type="EC" id="3.4.-.-" evidence="8"/>
<dbReference type="RefSeq" id="WP_103154370.1">
    <property type="nucleotide sequence ID" value="NZ_CP026108.1"/>
</dbReference>
<dbReference type="GO" id="GO:0106300">
    <property type="term" value="P:protein-DNA covalent cross-linking repair"/>
    <property type="evidence" value="ECO:0007669"/>
    <property type="project" value="InterPro"/>
</dbReference>
<dbReference type="GO" id="GO:0016829">
    <property type="term" value="F:lyase activity"/>
    <property type="evidence" value="ECO:0007669"/>
    <property type="project" value="UniProtKB-KW"/>
</dbReference>
<dbReference type="EMBL" id="CP026108">
    <property type="protein sequence ID" value="AUT76146.1"/>
    <property type="molecule type" value="Genomic_DNA"/>
</dbReference>
<comment type="similarity">
    <text evidence="1 8">Belongs to the SOS response-associated peptidase family.</text>
</comment>
<evidence type="ECO:0000256" key="3">
    <source>
        <dbReference type="ARBA" id="ARBA00022763"/>
    </source>
</evidence>
<dbReference type="InterPro" id="IPR036590">
    <property type="entry name" value="SRAP-like"/>
</dbReference>
<keyword evidence="5" id="KW-0190">Covalent protein-DNA linkage</keyword>
<name>A0AAN1JLE8_9BURK</name>
<protein>
    <recommendedName>
        <fullName evidence="8">Abasic site processing protein</fullName>
        <ecNumber evidence="8">3.4.-.-</ecNumber>
    </recommendedName>
</protein>
<dbReference type="GO" id="GO:0006508">
    <property type="term" value="P:proteolysis"/>
    <property type="evidence" value="ECO:0007669"/>
    <property type="project" value="UniProtKB-KW"/>
</dbReference>
<keyword evidence="6" id="KW-0238">DNA-binding</keyword>
<evidence type="ECO:0000256" key="4">
    <source>
        <dbReference type="ARBA" id="ARBA00022801"/>
    </source>
</evidence>
<dbReference type="PANTHER" id="PTHR13604:SF0">
    <property type="entry name" value="ABASIC SITE PROCESSING PROTEIN HMCES"/>
    <property type="match status" value="1"/>
</dbReference>
<dbReference type="GeneID" id="55535814"/>
<accession>A0AAN1JLE8</accession>
<dbReference type="Pfam" id="PF02586">
    <property type="entry name" value="SRAP"/>
    <property type="match status" value="1"/>
</dbReference>
<keyword evidence="3" id="KW-0227">DNA damage</keyword>
<dbReference type="AlphaFoldDB" id="A0AAN1JLE8"/>
<keyword evidence="4 8" id="KW-0378">Hydrolase</keyword>
<keyword evidence="2 8" id="KW-0645">Protease</keyword>
<evidence type="ECO:0000256" key="1">
    <source>
        <dbReference type="ARBA" id="ARBA00008136"/>
    </source>
</evidence>
<evidence type="ECO:0000313" key="10">
    <source>
        <dbReference type="Proteomes" id="UP000236649"/>
    </source>
</evidence>
<dbReference type="Proteomes" id="UP000236649">
    <property type="component" value="Chromosome 4"/>
</dbReference>
<evidence type="ECO:0000256" key="5">
    <source>
        <dbReference type="ARBA" id="ARBA00023124"/>
    </source>
</evidence>
<keyword evidence="7" id="KW-0456">Lyase</keyword>
<evidence type="ECO:0000256" key="7">
    <source>
        <dbReference type="ARBA" id="ARBA00023239"/>
    </source>
</evidence>
<sequence>MCTSYEANPNDAWDVFSLLPRPDFDYKPEIYKDYFAPVFRRGGESFETVPASFGIVPRRHIPPGVKVFDTMNARSESVEQKRSFSAAWKNLQLCLIPFRTFYEPNYETGKAVRWKIGTANGDPLAIAGLWRQWTEADGSQNLAFTMLTVNSDEHPLMRRFHKPGDEKRSVVIVPPERYADWLKCQSTDEARSFLRLYPAEAMHAESFPLAPREPKTAPQRAIKGSFCERGRRSRITRWPNLMLSALRWHF</sequence>
<dbReference type="InterPro" id="IPR003738">
    <property type="entry name" value="SRAP"/>
</dbReference>
<dbReference type="PANTHER" id="PTHR13604">
    <property type="entry name" value="DC12-RELATED"/>
    <property type="match status" value="1"/>
</dbReference>
<dbReference type="KEGG" id="phs:C2L64_46920"/>